<evidence type="ECO:0000256" key="1">
    <source>
        <dbReference type="SAM" id="MobiDB-lite"/>
    </source>
</evidence>
<feature type="compositionally biased region" description="Low complexity" evidence="1">
    <location>
        <begin position="98"/>
        <end position="117"/>
    </location>
</feature>
<name>A0A183SFW0_SCHSO</name>
<gene>
    <name evidence="2" type="ORF">SSLN_LOCUS3108</name>
</gene>
<organism evidence="4">
    <name type="scientific">Schistocephalus solidus</name>
    <name type="common">Tapeworm</name>
    <dbReference type="NCBI Taxonomy" id="70667"/>
    <lineage>
        <taxon>Eukaryota</taxon>
        <taxon>Metazoa</taxon>
        <taxon>Spiralia</taxon>
        <taxon>Lophotrochozoa</taxon>
        <taxon>Platyhelminthes</taxon>
        <taxon>Cestoda</taxon>
        <taxon>Eucestoda</taxon>
        <taxon>Diphyllobothriidea</taxon>
        <taxon>Diphyllobothriidae</taxon>
        <taxon>Schistocephalus</taxon>
    </lineage>
</organism>
<reference evidence="2 3" key="2">
    <citation type="submission" date="2018-11" db="EMBL/GenBank/DDBJ databases">
        <authorList>
            <consortium name="Pathogen Informatics"/>
        </authorList>
    </citation>
    <scope>NUCLEOTIDE SEQUENCE [LARGE SCALE GENOMIC DNA]</scope>
    <source>
        <strain evidence="2 3">NST_G2</strain>
    </source>
</reference>
<dbReference type="EMBL" id="UYSU01032430">
    <property type="protein sequence ID" value="VDL89493.1"/>
    <property type="molecule type" value="Genomic_DNA"/>
</dbReference>
<feature type="region of interest" description="Disordered" evidence="1">
    <location>
        <begin position="61"/>
        <end position="117"/>
    </location>
</feature>
<evidence type="ECO:0000313" key="4">
    <source>
        <dbReference type="WBParaSite" id="SSLN_0000320801-mRNA-1"/>
    </source>
</evidence>
<keyword evidence="3" id="KW-1185">Reference proteome</keyword>
<feature type="compositionally biased region" description="Low complexity" evidence="1">
    <location>
        <begin position="66"/>
        <end position="86"/>
    </location>
</feature>
<evidence type="ECO:0000313" key="3">
    <source>
        <dbReference type="Proteomes" id="UP000275846"/>
    </source>
</evidence>
<evidence type="ECO:0000313" key="2">
    <source>
        <dbReference type="EMBL" id="VDL89493.1"/>
    </source>
</evidence>
<dbReference type="AlphaFoldDB" id="A0A183SFW0"/>
<accession>A0A183SFW0</accession>
<protein>
    <submittedName>
        <fullName evidence="4">C2H2-type domain-containing protein</fullName>
    </submittedName>
</protein>
<dbReference type="WBParaSite" id="SSLN_0000320801-mRNA-1">
    <property type="protein sequence ID" value="SSLN_0000320801-mRNA-1"/>
    <property type="gene ID" value="SSLN_0000320801"/>
</dbReference>
<reference evidence="4" key="1">
    <citation type="submission" date="2016-06" db="UniProtKB">
        <authorList>
            <consortium name="WormBaseParasite"/>
        </authorList>
    </citation>
    <scope>IDENTIFICATION</scope>
</reference>
<proteinExistence type="predicted"/>
<dbReference type="OrthoDB" id="6315835at2759"/>
<sequence length="117" mass="12457">MKTGAVMYEVNRLAAAKVKRVARKSPALQINTANAQAMSTCLRCQSTSRTRISLVGHLRTQCNNNPTTSSSDTPASDPTTTITPTTYNHFIDAPPPTITDTILPPTANAPITATNTT</sequence>
<dbReference type="Proteomes" id="UP000275846">
    <property type="component" value="Unassembled WGS sequence"/>
</dbReference>